<gene>
    <name evidence="3" type="ORF">FQ377_13575</name>
</gene>
<proteinExistence type="predicted"/>
<feature type="coiled-coil region" evidence="1">
    <location>
        <begin position="25"/>
        <end position="52"/>
    </location>
</feature>
<organism evidence="3 4">
    <name type="scientific">Arthrobacter echini</name>
    <dbReference type="NCBI Taxonomy" id="1529066"/>
    <lineage>
        <taxon>Bacteria</taxon>
        <taxon>Bacillati</taxon>
        <taxon>Actinomycetota</taxon>
        <taxon>Actinomycetes</taxon>
        <taxon>Micrococcales</taxon>
        <taxon>Micrococcaceae</taxon>
        <taxon>Arthrobacter</taxon>
    </lineage>
</organism>
<protein>
    <submittedName>
        <fullName evidence="3">Uncharacterized protein</fullName>
    </submittedName>
</protein>
<dbReference type="RefSeq" id="WP_148601746.1">
    <property type="nucleotide sequence ID" value="NZ_VSLD01000010.1"/>
</dbReference>
<evidence type="ECO:0000313" key="4">
    <source>
        <dbReference type="Proteomes" id="UP000323410"/>
    </source>
</evidence>
<keyword evidence="1" id="KW-0175">Coiled coil</keyword>
<sequence length="98" mass="10800">MTTIENVEAQARELLNSRITSVRDLVTARQRMTDLQAQLADAERENKKAYIRATKDGWSEDELKKLGLDNNAAPGRRRQARKTGTGTGDTAPAEGTEA</sequence>
<evidence type="ECO:0000313" key="3">
    <source>
        <dbReference type="EMBL" id="TYC96617.1"/>
    </source>
</evidence>
<feature type="region of interest" description="Disordered" evidence="2">
    <location>
        <begin position="67"/>
        <end position="98"/>
    </location>
</feature>
<name>A0A5D0XJH2_9MICC</name>
<dbReference type="AlphaFoldDB" id="A0A5D0XJH2"/>
<keyword evidence="4" id="KW-1185">Reference proteome</keyword>
<dbReference type="EMBL" id="VSLD01000010">
    <property type="protein sequence ID" value="TYC96617.1"/>
    <property type="molecule type" value="Genomic_DNA"/>
</dbReference>
<reference evidence="3 4" key="1">
    <citation type="submission" date="2019-08" db="EMBL/GenBank/DDBJ databases">
        <title>Genone of Arthrobacter echini P9.</title>
        <authorList>
            <person name="Bowman J.P."/>
        </authorList>
    </citation>
    <scope>NUCLEOTIDE SEQUENCE [LARGE SCALE GENOMIC DNA]</scope>
    <source>
        <strain evidence="3 4">P9</strain>
    </source>
</reference>
<dbReference type="Proteomes" id="UP000323410">
    <property type="component" value="Unassembled WGS sequence"/>
</dbReference>
<evidence type="ECO:0000256" key="1">
    <source>
        <dbReference type="SAM" id="Coils"/>
    </source>
</evidence>
<comment type="caution">
    <text evidence="3">The sequence shown here is derived from an EMBL/GenBank/DDBJ whole genome shotgun (WGS) entry which is preliminary data.</text>
</comment>
<accession>A0A5D0XJH2</accession>
<evidence type="ECO:0000256" key="2">
    <source>
        <dbReference type="SAM" id="MobiDB-lite"/>
    </source>
</evidence>
<dbReference type="OrthoDB" id="4948301at2"/>